<dbReference type="Pfam" id="PF01040">
    <property type="entry name" value="UbiA"/>
    <property type="match status" value="1"/>
</dbReference>
<dbReference type="RefSeq" id="WP_188975808.1">
    <property type="nucleotide sequence ID" value="NZ_BMPG01000001.1"/>
</dbReference>
<sequence>MDWRYLLTLSRPRFWLYLAGPVLVGLAWGADSLTALLVPVPLALVAFFLLPANVFLYGVNDVFDRDVDAENPKKEGREARYTGASWVPWVVAACAALGLALLALLPQAAWPYLVGFLLLGAAYSAPPLRFKTTPLLDSASNGLYALPGAAAYVAVAGHHPPALALLGGWLWTMGMHTFSAVPDIESDRAAGITTTATRLGNTRTYWYCAVCWLAAALAWGLLAPLAGVLFLTYPVFLLAIRLGDVDVARAYWWFPVLNTLCGMTLTLPGLWRLY</sequence>
<reference evidence="6" key="2">
    <citation type="submission" date="2020-09" db="EMBL/GenBank/DDBJ databases">
        <authorList>
            <person name="Sun Q."/>
            <person name="Ohkuma M."/>
        </authorList>
    </citation>
    <scope>NUCLEOTIDE SEQUENCE</scope>
    <source>
        <strain evidence="6">JCM 19596</strain>
    </source>
</reference>
<evidence type="ECO:0000313" key="7">
    <source>
        <dbReference type="Proteomes" id="UP000607197"/>
    </source>
</evidence>
<evidence type="ECO:0000256" key="5">
    <source>
        <dbReference type="SAM" id="Phobius"/>
    </source>
</evidence>
<keyword evidence="4 5" id="KW-0472">Membrane</keyword>
<feature type="transmembrane region" description="Helical" evidence="5">
    <location>
        <begin position="12"/>
        <end position="30"/>
    </location>
</feature>
<dbReference type="GO" id="GO:0016765">
    <property type="term" value="F:transferase activity, transferring alkyl or aryl (other than methyl) groups"/>
    <property type="evidence" value="ECO:0007669"/>
    <property type="project" value="InterPro"/>
</dbReference>
<evidence type="ECO:0000256" key="2">
    <source>
        <dbReference type="ARBA" id="ARBA00022692"/>
    </source>
</evidence>
<comment type="subcellular location">
    <subcellularLocation>
        <location evidence="1">Cell membrane</location>
        <topology evidence="1">Multi-pass membrane protein</topology>
    </subcellularLocation>
</comment>
<feature type="transmembrane region" description="Helical" evidence="5">
    <location>
        <begin position="36"/>
        <end position="60"/>
    </location>
</feature>
<evidence type="ECO:0000256" key="4">
    <source>
        <dbReference type="ARBA" id="ARBA00023136"/>
    </source>
</evidence>
<dbReference type="InterPro" id="IPR000537">
    <property type="entry name" value="UbiA_prenyltransferase"/>
</dbReference>
<dbReference type="GO" id="GO:0005886">
    <property type="term" value="C:plasma membrane"/>
    <property type="evidence" value="ECO:0007669"/>
    <property type="project" value="UniProtKB-SubCell"/>
</dbReference>
<dbReference type="CDD" id="cd13966">
    <property type="entry name" value="PT_UbiA_4"/>
    <property type="match status" value="1"/>
</dbReference>
<keyword evidence="2 5" id="KW-0812">Transmembrane</keyword>
<evidence type="ECO:0000256" key="1">
    <source>
        <dbReference type="ARBA" id="ARBA00004651"/>
    </source>
</evidence>
<organism evidence="6 7">
    <name type="scientific">Halocalculus aciditolerans</name>
    <dbReference type="NCBI Taxonomy" id="1383812"/>
    <lineage>
        <taxon>Archaea</taxon>
        <taxon>Methanobacteriati</taxon>
        <taxon>Methanobacteriota</taxon>
        <taxon>Stenosarchaea group</taxon>
        <taxon>Halobacteria</taxon>
        <taxon>Halobacteriales</taxon>
        <taxon>Halobacteriaceae</taxon>
        <taxon>Halocalculus</taxon>
    </lineage>
</organism>
<dbReference type="EMBL" id="BMPG01000001">
    <property type="protein sequence ID" value="GGL51014.1"/>
    <property type="molecule type" value="Genomic_DNA"/>
</dbReference>
<feature type="transmembrane region" description="Helical" evidence="5">
    <location>
        <begin position="251"/>
        <end position="271"/>
    </location>
</feature>
<accession>A0A830F0M1</accession>
<dbReference type="OrthoDB" id="305381at2157"/>
<gene>
    <name evidence="6" type="ORF">GCM10009039_06590</name>
</gene>
<evidence type="ECO:0000313" key="6">
    <source>
        <dbReference type="EMBL" id="GGL51014.1"/>
    </source>
</evidence>
<dbReference type="Proteomes" id="UP000607197">
    <property type="component" value="Unassembled WGS sequence"/>
</dbReference>
<dbReference type="Gene3D" id="1.10.357.140">
    <property type="entry name" value="UbiA prenyltransferase"/>
    <property type="match status" value="1"/>
</dbReference>
<dbReference type="AlphaFoldDB" id="A0A830F0M1"/>
<dbReference type="PANTHER" id="PTHR42723:SF1">
    <property type="entry name" value="CHLOROPHYLL SYNTHASE, CHLOROPLASTIC"/>
    <property type="match status" value="1"/>
</dbReference>
<reference evidence="6" key="1">
    <citation type="journal article" date="2014" name="Int. J. Syst. Evol. Microbiol.">
        <title>Complete genome sequence of Corynebacterium casei LMG S-19264T (=DSM 44701T), isolated from a smear-ripened cheese.</title>
        <authorList>
            <consortium name="US DOE Joint Genome Institute (JGI-PGF)"/>
            <person name="Walter F."/>
            <person name="Albersmeier A."/>
            <person name="Kalinowski J."/>
            <person name="Ruckert C."/>
        </authorList>
    </citation>
    <scope>NUCLEOTIDE SEQUENCE</scope>
    <source>
        <strain evidence="6">JCM 19596</strain>
    </source>
</reference>
<dbReference type="PANTHER" id="PTHR42723">
    <property type="entry name" value="CHLOROPHYLL SYNTHASE"/>
    <property type="match status" value="1"/>
</dbReference>
<dbReference type="Gene3D" id="1.20.120.1780">
    <property type="entry name" value="UbiA prenyltransferase"/>
    <property type="match status" value="1"/>
</dbReference>
<keyword evidence="6" id="KW-0808">Transferase</keyword>
<dbReference type="InterPro" id="IPR050475">
    <property type="entry name" value="Prenyltransferase_related"/>
</dbReference>
<keyword evidence="3 5" id="KW-1133">Transmembrane helix</keyword>
<dbReference type="NCBIfam" id="NF009516">
    <property type="entry name" value="PRK12875.1"/>
    <property type="match status" value="1"/>
</dbReference>
<comment type="caution">
    <text evidence="6">The sequence shown here is derived from an EMBL/GenBank/DDBJ whole genome shotgun (WGS) entry which is preliminary data.</text>
</comment>
<name>A0A830F0M1_9EURY</name>
<keyword evidence="7" id="KW-1185">Reference proteome</keyword>
<protein>
    <submittedName>
        <fullName evidence="6">Prenyltransferase</fullName>
    </submittedName>
</protein>
<dbReference type="InterPro" id="IPR044878">
    <property type="entry name" value="UbiA_sf"/>
</dbReference>
<evidence type="ECO:0000256" key="3">
    <source>
        <dbReference type="ARBA" id="ARBA00022989"/>
    </source>
</evidence>
<proteinExistence type="predicted"/>
<feature type="transmembrane region" description="Helical" evidence="5">
    <location>
        <begin position="81"/>
        <end position="103"/>
    </location>
</feature>
<feature type="transmembrane region" description="Helical" evidence="5">
    <location>
        <begin position="205"/>
        <end position="231"/>
    </location>
</feature>